<dbReference type="PANTHER" id="PTHR33155">
    <property type="entry name" value="FANTASTIC FOUR-LIKE PROTEIN (DUF3049)"/>
    <property type="match status" value="1"/>
</dbReference>
<name>A0A1Q3AU84_CEPFO</name>
<dbReference type="EMBL" id="BDDD01000105">
    <property type="protein sequence ID" value="GAV59297.1"/>
    <property type="molecule type" value="Genomic_DNA"/>
</dbReference>
<comment type="similarity">
    <text evidence="1">Belongs to the fantastic four family.</text>
</comment>
<comment type="caution">
    <text evidence="4">The sequence shown here is derived from an EMBL/GenBank/DDBJ whole genome shotgun (WGS) entry which is preliminary data.</text>
</comment>
<organism evidence="4 5">
    <name type="scientific">Cephalotus follicularis</name>
    <name type="common">Albany pitcher plant</name>
    <dbReference type="NCBI Taxonomy" id="3775"/>
    <lineage>
        <taxon>Eukaryota</taxon>
        <taxon>Viridiplantae</taxon>
        <taxon>Streptophyta</taxon>
        <taxon>Embryophyta</taxon>
        <taxon>Tracheophyta</taxon>
        <taxon>Spermatophyta</taxon>
        <taxon>Magnoliopsida</taxon>
        <taxon>eudicotyledons</taxon>
        <taxon>Gunneridae</taxon>
        <taxon>Pentapetalae</taxon>
        <taxon>rosids</taxon>
        <taxon>fabids</taxon>
        <taxon>Oxalidales</taxon>
        <taxon>Cephalotaceae</taxon>
        <taxon>Cephalotus</taxon>
    </lineage>
</organism>
<evidence type="ECO:0000313" key="5">
    <source>
        <dbReference type="Proteomes" id="UP000187406"/>
    </source>
</evidence>
<dbReference type="Pfam" id="PF11250">
    <property type="entry name" value="FAF"/>
    <property type="match status" value="1"/>
</dbReference>
<accession>A0A1Q3AU84</accession>
<dbReference type="Proteomes" id="UP000187406">
    <property type="component" value="Unassembled WGS sequence"/>
</dbReference>
<gene>
    <name evidence="4" type="ORF">CFOL_v3_02828</name>
</gene>
<evidence type="ECO:0000313" key="4">
    <source>
        <dbReference type="EMBL" id="GAV59297.1"/>
    </source>
</evidence>
<sequence length="251" mass="28479">MQTQKIPSFEIREIGPLSPEKDSNIMLSPTNTSFLGDYIGMESCLDLKNNNEDIVCATNDDVYDHIRDKRDQRWAMKKIEFPPPITLLARTENLHSHMPWVLKRQYTGDGRLILTEERVRHHEYLRAHRSNGRLTLQLVPLDDDVPVPHISDEEEDIEDEVVDDGDSVNDFDDDNDIKVQEGITDKEEEGIEGSSTLKIETPMHEPSSSSMENGKSGINGGPNKCLNYSSVRISSSCYLFMPVPSIRPVHT</sequence>
<reference evidence="5" key="1">
    <citation type="submission" date="2016-04" db="EMBL/GenBank/DDBJ databases">
        <title>Cephalotus genome sequencing.</title>
        <authorList>
            <person name="Fukushima K."/>
            <person name="Hasebe M."/>
            <person name="Fang X."/>
        </authorList>
    </citation>
    <scope>NUCLEOTIDE SEQUENCE [LARGE SCALE GENOMIC DNA]</scope>
    <source>
        <strain evidence="5">cv. St1</strain>
    </source>
</reference>
<feature type="region of interest" description="Disordered" evidence="2">
    <location>
        <begin position="200"/>
        <end position="222"/>
    </location>
</feature>
<protein>
    <submittedName>
        <fullName evidence="4">DUF3049 domain-containing protein</fullName>
    </submittedName>
</protein>
<evidence type="ECO:0000259" key="3">
    <source>
        <dbReference type="Pfam" id="PF11250"/>
    </source>
</evidence>
<dbReference type="PANTHER" id="PTHR33155:SF17">
    <property type="entry name" value="F2E2.18-RELATED"/>
    <property type="match status" value="1"/>
</dbReference>
<evidence type="ECO:0000256" key="2">
    <source>
        <dbReference type="SAM" id="MobiDB-lite"/>
    </source>
</evidence>
<dbReference type="STRING" id="3775.A0A1Q3AU84"/>
<dbReference type="InterPro" id="IPR046431">
    <property type="entry name" value="FAF_dom"/>
</dbReference>
<proteinExistence type="inferred from homology"/>
<dbReference type="AlphaFoldDB" id="A0A1Q3AU84"/>
<dbReference type="OrthoDB" id="1928183at2759"/>
<evidence type="ECO:0000256" key="1">
    <source>
        <dbReference type="ARBA" id="ARBA00008690"/>
    </source>
</evidence>
<dbReference type="InParanoid" id="A0A1Q3AU84"/>
<keyword evidence="5" id="KW-1185">Reference proteome</keyword>
<feature type="domain" description="FAF" evidence="3">
    <location>
        <begin position="80"/>
        <end position="138"/>
    </location>
</feature>
<dbReference type="InterPro" id="IPR021410">
    <property type="entry name" value="FAF"/>
</dbReference>